<reference evidence="2 3" key="1">
    <citation type="submission" date="2021-01" db="EMBL/GenBank/DDBJ databases">
        <title>Biogeographic distribution of Paracoccus.</title>
        <authorList>
            <person name="Hollensteiner J."/>
            <person name="Leineberger J."/>
            <person name="Brinkhoff T."/>
            <person name="Daniel R."/>
        </authorList>
    </citation>
    <scope>NUCLEOTIDE SEQUENCE [LARGE SCALE GENOMIC DNA]</scope>
    <source>
        <strain evidence="2 3">KCTC 22803</strain>
    </source>
</reference>
<dbReference type="InterPro" id="IPR029052">
    <property type="entry name" value="Metallo-depent_PP-like"/>
</dbReference>
<dbReference type="NCBIfam" id="TIGR04123">
    <property type="entry name" value="P_estr_lig_assc"/>
    <property type="match status" value="1"/>
</dbReference>
<keyword evidence="2" id="KW-0436">Ligase</keyword>
<dbReference type="GO" id="GO:0016787">
    <property type="term" value="F:hydrolase activity"/>
    <property type="evidence" value="ECO:0007669"/>
    <property type="project" value="UniProtKB-KW"/>
</dbReference>
<dbReference type="GO" id="GO:0004519">
    <property type="term" value="F:endonuclease activity"/>
    <property type="evidence" value="ECO:0007669"/>
    <property type="project" value="UniProtKB-KW"/>
</dbReference>
<dbReference type="EC" id="3.1.-.-" evidence="2"/>
<sequence>MSGFPFDFNGQKLLARPSGALYWPARRWLIVADLHLGKSERMARRGGALLPPYEVSDTLERLAAEIAATDPACVISLGDGFDDSQAGHSLPVNTREQIRAMATGRDWIWVSGNHDPDPVSPDLPGRDLPMLDDGLCFRHEAGQGPDISGHYHPCIRLAGQRRRCFLIGRDHLILPAFGTYTGGLSADDPVLTALVPQGIAVACGRKALGVPLIPSRGMKKADAPAGGRPRS</sequence>
<keyword evidence="2" id="KW-0255">Endonuclease</keyword>
<organism evidence="2 3">
    <name type="scientific">Paracoccus fistulariae</name>
    <dbReference type="NCBI Taxonomy" id="658446"/>
    <lineage>
        <taxon>Bacteria</taxon>
        <taxon>Pseudomonadati</taxon>
        <taxon>Pseudomonadota</taxon>
        <taxon>Alphaproteobacteria</taxon>
        <taxon>Rhodobacterales</taxon>
        <taxon>Paracoccaceae</taxon>
        <taxon>Paracoccus</taxon>
    </lineage>
</organism>
<keyword evidence="2" id="KW-0378">Hydrolase</keyword>
<dbReference type="EMBL" id="CP067136">
    <property type="protein sequence ID" value="WCR06304.1"/>
    <property type="molecule type" value="Genomic_DNA"/>
</dbReference>
<protein>
    <submittedName>
        <fullName evidence="2">Ligase-associated DNA damage response endonuclease PdeM</fullName>
        <ecNumber evidence="2">3.1.-.-</ecNumber>
    </submittedName>
</protein>
<accession>A0ABY7SHI5</accession>
<feature type="domain" description="Calcineurin-like phosphoesterase" evidence="1">
    <location>
        <begin position="29"/>
        <end position="131"/>
    </location>
</feature>
<dbReference type="RefSeq" id="WP_271884015.1">
    <property type="nucleotide sequence ID" value="NZ_CP067136.1"/>
</dbReference>
<proteinExistence type="predicted"/>
<dbReference type="PANTHER" id="PTHR39323:SF1">
    <property type="entry name" value="BLR1149 PROTEIN"/>
    <property type="match status" value="1"/>
</dbReference>
<dbReference type="Pfam" id="PF00149">
    <property type="entry name" value="Metallophos"/>
    <property type="match status" value="1"/>
</dbReference>
<dbReference type="Gene3D" id="3.60.21.10">
    <property type="match status" value="1"/>
</dbReference>
<dbReference type="GO" id="GO:0016874">
    <property type="term" value="F:ligase activity"/>
    <property type="evidence" value="ECO:0007669"/>
    <property type="project" value="UniProtKB-KW"/>
</dbReference>
<dbReference type="SUPFAM" id="SSF56300">
    <property type="entry name" value="Metallo-dependent phosphatases"/>
    <property type="match status" value="1"/>
</dbReference>
<dbReference type="InterPro" id="IPR026336">
    <property type="entry name" value="PdeM-like"/>
</dbReference>
<dbReference type="InterPro" id="IPR004843">
    <property type="entry name" value="Calcineurin-like_PHP"/>
</dbReference>
<keyword evidence="2" id="KW-0540">Nuclease</keyword>
<gene>
    <name evidence="2" type="primary">pdeM</name>
    <name evidence="2" type="ORF">JHX87_12460</name>
</gene>
<dbReference type="Proteomes" id="UP001219349">
    <property type="component" value="Chromosome"/>
</dbReference>
<dbReference type="PANTHER" id="PTHR39323">
    <property type="entry name" value="BLR1149 PROTEIN"/>
    <property type="match status" value="1"/>
</dbReference>
<keyword evidence="3" id="KW-1185">Reference proteome</keyword>
<evidence type="ECO:0000313" key="2">
    <source>
        <dbReference type="EMBL" id="WCR06304.1"/>
    </source>
</evidence>
<evidence type="ECO:0000313" key="3">
    <source>
        <dbReference type="Proteomes" id="UP001219349"/>
    </source>
</evidence>
<name>A0ABY7SHI5_9RHOB</name>
<evidence type="ECO:0000259" key="1">
    <source>
        <dbReference type="Pfam" id="PF00149"/>
    </source>
</evidence>